<organism evidence="2 3">
    <name type="scientific">Nocardioides lianchengensis</name>
    <dbReference type="NCBI Taxonomy" id="1045774"/>
    <lineage>
        <taxon>Bacteria</taxon>
        <taxon>Bacillati</taxon>
        <taxon>Actinomycetota</taxon>
        <taxon>Actinomycetes</taxon>
        <taxon>Propionibacteriales</taxon>
        <taxon>Nocardioidaceae</taxon>
        <taxon>Nocardioides</taxon>
    </lineage>
</organism>
<evidence type="ECO:0000313" key="2">
    <source>
        <dbReference type="EMBL" id="SDE08333.1"/>
    </source>
</evidence>
<dbReference type="AlphaFoldDB" id="A0A1G7A125"/>
<sequence>MVSWRRRDPSRTPARRPGEAPSDLRVHLPLLWPAGPDGPVDEAALRALAREYARTGRGVEDLLADLDRLCSVLGIGASSRMIETSSIAWADAFLDTVGGVAPQPGESLAEVERRLQGGAAADVRLLVVSWAGRPDPSELGRVVTEIRRIFPGAAVAEQAGAARVLAAVDRDDAGPRTDRLRARCAELGRTTPPTVEVLQGPTDAQPMRALFRDAG</sequence>
<evidence type="ECO:0000313" key="3">
    <source>
        <dbReference type="Proteomes" id="UP000199034"/>
    </source>
</evidence>
<dbReference type="EMBL" id="FMZM01000014">
    <property type="protein sequence ID" value="SDE08333.1"/>
    <property type="molecule type" value="Genomic_DNA"/>
</dbReference>
<dbReference type="Proteomes" id="UP000199034">
    <property type="component" value="Unassembled WGS sequence"/>
</dbReference>
<feature type="region of interest" description="Disordered" evidence="1">
    <location>
        <begin position="1"/>
        <end position="21"/>
    </location>
</feature>
<protein>
    <submittedName>
        <fullName evidence="2">Uncharacterized protein</fullName>
    </submittedName>
</protein>
<keyword evidence="3" id="KW-1185">Reference proteome</keyword>
<reference evidence="2 3" key="1">
    <citation type="submission" date="2016-10" db="EMBL/GenBank/DDBJ databases">
        <authorList>
            <person name="de Groot N.N."/>
        </authorList>
    </citation>
    <scope>NUCLEOTIDE SEQUENCE [LARGE SCALE GENOMIC DNA]</scope>
    <source>
        <strain evidence="2 3">CGMCC 4.6858</strain>
    </source>
</reference>
<evidence type="ECO:0000256" key="1">
    <source>
        <dbReference type="SAM" id="MobiDB-lite"/>
    </source>
</evidence>
<proteinExistence type="predicted"/>
<accession>A0A1G7A125</accession>
<gene>
    <name evidence="2" type="ORF">SAMN05421872_114128</name>
</gene>
<dbReference type="STRING" id="1045774.SAMN05421872_114128"/>
<name>A0A1G7A125_9ACTN</name>